<proteinExistence type="inferred from homology"/>
<dbReference type="EC" id="2.7.11.1" evidence="1"/>
<comment type="catalytic activity">
    <reaction evidence="9">
        <text>L-seryl-[protein] + ATP = O-phospho-L-seryl-[protein] + ADP + H(+)</text>
        <dbReference type="Rhea" id="RHEA:17989"/>
        <dbReference type="Rhea" id="RHEA-COMP:9863"/>
        <dbReference type="Rhea" id="RHEA-COMP:11604"/>
        <dbReference type="ChEBI" id="CHEBI:15378"/>
        <dbReference type="ChEBI" id="CHEBI:29999"/>
        <dbReference type="ChEBI" id="CHEBI:30616"/>
        <dbReference type="ChEBI" id="CHEBI:83421"/>
        <dbReference type="ChEBI" id="CHEBI:456216"/>
        <dbReference type="EC" id="2.7.11.1"/>
    </reaction>
</comment>
<evidence type="ECO:0000256" key="5">
    <source>
        <dbReference type="ARBA" id="ARBA00022741"/>
    </source>
</evidence>
<evidence type="ECO:0000256" key="1">
    <source>
        <dbReference type="ARBA" id="ARBA00012513"/>
    </source>
</evidence>
<dbReference type="InterPro" id="IPR008271">
    <property type="entry name" value="Ser/Thr_kinase_AS"/>
</dbReference>
<dbReference type="InterPro" id="IPR000719">
    <property type="entry name" value="Prot_kinase_dom"/>
</dbReference>
<name>R0GQA8_9BRAS</name>
<dbReference type="PROSITE" id="PS00107">
    <property type="entry name" value="PROTEIN_KINASE_ATP"/>
    <property type="match status" value="1"/>
</dbReference>
<keyword evidence="4" id="KW-0808">Transferase</keyword>
<evidence type="ECO:0000256" key="7">
    <source>
        <dbReference type="ARBA" id="ARBA00022840"/>
    </source>
</evidence>
<evidence type="ECO:0000256" key="2">
    <source>
        <dbReference type="ARBA" id="ARBA00022527"/>
    </source>
</evidence>
<dbReference type="KEGG" id="crb:17899720"/>
<protein>
    <recommendedName>
        <fullName evidence="1">non-specific serine/threonine protein kinase</fullName>
        <ecNumber evidence="1">2.7.11.1</ecNumber>
    </recommendedName>
</protein>
<keyword evidence="2 11" id="KW-0723">Serine/threonine-protein kinase</keyword>
<keyword evidence="6" id="KW-0418">Kinase</keyword>
<dbReference type="Gene3D" id="3.30.200.20">
    <property type="entry name" value="Phosphorylase Kinase, domain 1"/>
    <property type="match status" value="1"/>
</dbReference>
<evidence type="ECO:0000256" key="3">
    <source>
        <dbReference type="ARBA" id="ARBA00022553"/>
    </source>
</evidence>
<dbReference type="PROSITE" id="PS00108">
    <property type="entry name" value="PROTEIN_KINASE_ST"/>
    <property type="match status" value="1"/>
</dbReference>
<dbReference type="FunFam" id="3.30.200.20:FF:001057">
    <property type="entry name" value="Probable receptor-like protein kinase At1g33260"/>
    <property type="match status" value="1"/>
</dbReference>
<keyword evidence="14" id="KW-1185">Reference proteome</keyword>
<accession>R0GQA8</accession>
<dbReference type="STRING" id="81985.R0GQA8"/>
<sequence length="354" mass="38904">MSCFLSCVRFHVSATTTDNDNKPTITGSGSVSGVTCYTWDDVESLTCNFSRLIGSGGYSSIYLARLSGGSINAALKVHVSSHRLYQVFRSELEILLRLQHPHIVKLLGYFDDSEESGALLLEYLPQGNLQEKLNRNSKQVLPWRNRTAIAFQVAQAIEHIHEKCSPQIVHGDIKSSNILLDKHFNSKLCDFGSAKVGFSSMVQPSKTMSTMSPRSKQVMMIGSPGYTDPHYLKTGIASKKMDMYGFGVVVLELVSGKEAVSSEKGEMLVHAAAPLIHEILDSNGDIAEEKARQFLDPRLSRDTSLDLEEVKTMLSVAAYCLRSPPSLRPSASQVVQTLIKKIPSLSFLGCGKEE</sequence>
<dbReference type="eggNOG" id="KOG1187">
    <property type="taxonomic scope" value="Eukaryota"/>
</dbReference>
<keyword evidence="3" id="KW-0597">Phosphoprotein</keyword>
<evidence type="ECO:0000256" key="9">
    <source>
        <dbReference type="ARBA" id="ARBA00048679"/>
    </source>
</evidence>
<evidence type="ECO:0000256" key="10">
    <source>
        <dbReference type="PROSITE-ProRule" id="PRU10141"/>
    </source>
</evidence>
<organism evidence="13 14">
    <name type="scientific">Capsella rubella</name>
    <dbReference type="NCBI Taxonomy" id="81985"/>
    <lineage>
        <taxon>Eukaryota</taxon>
        <taxon>Viridiplantae</taxon>
        <taxon>Streptophyta</taxon>
        <taxon>Embryophyta</taxon>
        <taxon>Tracheophyta</taxon>
        <taxon>Spermatophyta</taxon>
        <taxon>Magnoliopsida</taxon>
        <taxon>eudicotyledons</taxon>
        <taxon>Gunneridae</taxon>
        <taxon>Pentapetalae</taxon>
        <taxon>rosids</taxon>
        <taxon>malvids</taxon>
        <taxon>Brassicales</taxon>
        <taxon>Brassicaceae</taxon>
        <taxon>Camelineae</taxon>
        <taxon>Capsella</taxon>
    </lineage>
</organism>
<dbReference type="PANTHER" id="PTHR27001">
    <property type="entry name" value="OS01G0253100 PROTEIN"/>
    <property type="match status" value="1"/>
</dbReference>
<gene>
    <name evidence="13" type="ORF">CARUB_v10009575mg</name>
</gene>
<feature type="binding site" evidence="10">
    <location>
        <position position="76"/>
    </location>
    <ligand>
        <name>ATP</name>
        <dbReference type="ChEBI" id="CHEBI:30616"/>
    </ligand>
</feature>
<dbReference type="PANTHER" id="PTHR27001:SF585">
    <property type="entry name" value="OS02G0648100 PROTEIN"/>
    <property type="match status" value="1"/>
</dbReference>
<dbReference type="CDD" id="cd14066">
    <property type="entry name" value="STKc_IRAK"/>
    <property type="match status" value="1"/>
</dbReference>
<comment type="similarity">
    <text evidence="11">Belongs to the protein kinase superfamily.</text>
</comment>
<evidence type="ECO:0000256" key="11">
    <source>
        <dbReference type="RuleBase" id="RU000304"/>
    </source>
</evidence>
<dbReference type="AlphaFoldDB" id="R0GQA8"/>
<dbReference type="GO" id="GO:0005886">
    <property type="term" value="C:plasma membrane"/>
    <property type="evidence" value="ECO:0007669"/>
    <property type="project" value="TreeGrafter"/>
</dbReference>
<evidence type="ECO:0000256" key="8">
    <source>
        <dbReference type="ARBA" id="ARBA00047899"/>
    </source>
</evidence>
<dbReference type="GO" id="GO:0004674">
    <property type="term" value="F:protein serine/threonine kinase activity"/>
    <property type="evidence" value="ECO:0007669"/>
    <property type="project" value="UniProtKB-KW"/>
</dbReference>
<evidence type="ECO:0000256" key="6">
    <source>
        <dbReference type="ARBA" id="ARBA00022777"/>
    </source>
</evidence>
<dbReference type="Gene3D" id="1.10.510.10">
    <property type="entry name" value="Transferase(Phosphotransferase) domain 1"/>
    <property type="match status" value="1"/>
</dbReference>
<evidence type="ECO:0000313" key="13">
    <source>
        <dbReference type="EMBL" id="EOA38107.1"/>
    </source>
</evidence>
<dbReference type="Proteomes" id="UP000029121">
    <property type="component" value="Unassembled WGS sequence"/>
</dbReference>
<dbReference type="PROSITE" id="PS50011">
    <property type="entry name" value="PROTEIN_KINASE_DOM"/>
    <property type="match status" value="1"/>
</dbReference>
<reference evidence="14" key="1">
    <citation type="journal article" date="2013" name="Nat. Genet.">
        <title>The Capsella rubella genome and the genomic consequences of rapid mating system evolution.</title>
        <authorList>
            <person name="Slotte T."/>
            <person name="Hazzouri K.M."/>
            <person name="Agren J.A."/>
            <person name="Koenig D."/>
            <person name="Maumus F."/>
            <person name="Guo Y.L."/>
            <person name="Steige K."/>
            <person name="Platts A.E."/>
            <person name="Escobar J.S."/>
            <person name="Newman L.K."/>
            <person name="Wang W."/>
            <person name="Mandakova T."/>
            <person name="Vello E."/>
            <person name="Smith L.M."/>
            <person name="Henz S.R."/>
            <person name="Steffen J."/>
            <person name="Takuno S."/>
            <person name="Brandvain Y."/>
            <person name="Coop G."/>
            <person name="Andolfatto P."/>
            <person name="Hu T.T."/>
            <person name="Blanchette M."/>
            <person name="Clark R.M."/>
            <person name="Quesneville H."/>
            <person name="Nordborg M."/>
            <person name="Gaut B.S."/>
            <person name="Lysak M.A."/>
            <person name="Jenkins J."/>
            <person name="Grimwood J."/>
            <person name="Chapman J."/>
            <person name="Prochnik S."/>
            <person name="Shu S."/>
            <person name="Rokhsar D."/>
            <person name="Schmutz J."/>
            <person name="Weigel D."/>
            <person name="Wright S.I."/>
        </authorList>
    </citation>
    <scope>NUCLEOTIDE SEQUENCE [LARGE SCALE GENOMIC DNA]</scope>
    <source>
        <strain evidence="14">cv. Monte Gargano</strain>
    </source>
</reference>
<dbReference type="InterPro" id="IPR011009">
    <property type="entry name" value="Kinase-like_dom_sf"/>
</dbReference>
<keyword evidence="5 10" id="KW-0547">Nucleotide-binding</keyword>
<evidence type="ECO:0000259" key="12">
    <source>
        <dbReference type="PROSITE" id="PS50011"/>
    </source>
</evidence>
<dbReference type="EMBL" id="KB870805">
    <property type="protein sequence ID" value="EOA38107.1"/>
    <property type="molecule type" value="Genomic_DNA"/>
</dbReference>
<dbReference type="OrthoDB" id="339325at2759"/>
<keyword evidence="7 10" id="KW-0067">ATP-binding</keyword>
<evidence type="ECO:0000313" key="14">
    <source>
        <dbReference type="Proteomes" id="UP000029121"/>
    </source>
</evidence>
<comment type="catalytic activity">
    <reaction evidence="8">
        <text>L-threonyl-[protein] + ATP = O-phospho-L-threonyl-[protein] + ADP + H(+)</text>
        <dbReference type="Rhea" id="RHEA:46608"/>
        <dbReference type="Rhea" id="RHEA-COMP:11060"/>
        <dbReference type="Rhea" id="RHEA-COMP:11605"/>
        <dbReference type="ChEBI" id="CHEBI:15378"/>
        <dbReference type="ChEBI" id="CHEBI:30013"/>
        <dbReference type="ChEBI" id="CHEBI:30616"/>
        <dbReference type="ChEBI" id="CHEBI:61977"/>
        <dbReference type="ChEBI" id="CHEBI:456216"/>
        <dbReference type="EC" id="2.7.11.1"/>
    </reaction>
</comment>
<dbReference type="GO" id="GO:0005524">
    <property type="term" value="F:ATP binding"/>
    <property type="evidence" value="ECO:0007669"/>
    <property type="project" value="UniProtKB-UniRule"/>
</dbReference>
<dbReference type="SMART" id="SM00220">
    <property type="entry name" value="S_TKc"/>
    <property type="match status" value="1"/>
</dbReference>
<dbReference type="InterPro" id="IPR017441">
    <property type="entry name" value="Protein_kinase_ATP_BS"/>
</dbReference>
<evidence type="ECO:0000256" key="4">
    <source>
        <dbReference type="ARBA" id="ARBA00022679"/>
    </source>
</evidence>
<feature type="domain" description="Protein kinase" evidence="12">
    <location>
        <begin position="47"/>
        <end position="348"/>
    </location>
</feature>
<dbReference type="Pfam" id="PF00069">
    <property type="entry name" value="Pkinase"/>
    <property type="match status" value="1"/>
</dbReference>
<dbReference type="SUPFAM" id="SSF56112">
    <property type="entry name" value="Protein kinase-like (PK-like)"/>
    <property type="match status" value="1"/>
</dbReference>
<dbReference type="FunFam" id="1.10.510.10:FF:000809">
    <property type="entry name" value="Serine/threonine-protein kinase-like protein At5g23170"/>
    <property type="match status" value="1"/>
</dbReference>